<comment type="catalytic activity">
    <reaction evidence="7">
        <text>[thioredoxin]-disulfide + L-methionine + H2O = L-methionine (S)-S-oxide + [thioredoxin]-dithiol</text>
        <dbReference type="Rhea" id="RHEA:19993"/>
        <dbReference type="Rhea" id="RHEA-COMP:10698"/>
        <dbReference type="Rhea" id="RHEA-COMP:10700"/>
        <dbReference type="ChEBI" id="CHEBI:15377"/>
        <dbReference type="ChEBI" id="CHEBI:29950"/>
        <dbReference type="ChEBI" id="CHEBI:50058"/>
        <dbReference type="ChEBI" id="CHEBI:57844"/>
        <dbReference type="ChEBI" id="CHEBI:58772"/>
        <dbReference type="EC" id="1.8.4.11"/>
    </reaction>
</comment>
<evidence type="ECO:0000256" key="7">
    <source>
        <dbReference type="ARBA" id="ARBA00048782"/>
    </source>
</evidence>
<proteinExistence type="inferred from homology"/>
<dbReference type="EMBL" id="CAID01000014">
    <property type="protein sequence ID" value="CEG01982.1"/>
    <property type="molecule type" value="Genomic_DNA"/>
</dbReference>
<dbReference type="KEGG" id="ota:OT_ostta14g00525"/>
<protein>
    <recommendedName>
        <fullName evidence="2">peptide-methionine (S)-S-oxide reductase</fullName>
        <ecNumber evidence="2">1.8.4.11</ecNumber>
    </recommendedName>
    <alternativeName>
        <fullName evidence="5">Peptide-methionine (S)-S-oxide reductase</fullName>
    </alternativeName>
    <alternativeName>
        <fullName evidence="4">Protein-methionine-S-oxide reductase</fullName>
    </alternativeName>
</protein>
<dbReference type="Proteomes" id="UP000009170">
    <property type="component" value="Unassembled WGS sequence"/>
</dbReference>
<evidence type="ECO:0000313" key="9">
    <source>
        <dbReference type="EMBL" id="CEG01982.1"/>
    </source>
</evidence>
<evidence type="ECO:0000256" key="4">
    <source>
        <dbReference type="ARBA" id="ARBA00030273"/>
    </source>
</evidence>
<dbReference type="OrthoDB" id="77405at2759"/>
<feature type="domain" description="Peptide methionine sulphoxide reductase MsrA" evidence="8">
    <location>
        <begin position="42"/>
        <end position="196"/>
    </location>
</feature>
<gene>
    <name evidence="9" type="ORF">OT_ostta14g00525</name>
</gene>
<dbReference type="PANTHER" id="PTHR42799:SF2">
    <property type="entry name" value="MITOCHONDRIAL PEPTIDE METHIONINE SULFOXIDE REDUCTASE"/>
    <property type="match status" value="1"/>
</dbReference>
<evidence type="ECO:0000259" key="8">
    <source>
        <dbReference type="Pfam" id="PF01625"/>
    </source>
</evidence>
<dbReference type="InterPro" id="IPR002569">
    <property type="entry name" value="Met_Sox_Rdtase_MsrA_dom"/>
</dbReference>
<dbReference type="STRING" id="70448.A0A096PBE8"/>
<dbReference type="HAMAP" id="MF_01401">
    <property type="entry name" value="MsrA"/>
    <property type="match status" value="1"/>
</dbReference>
<evidence type="ECO:0000256" key="3">
    <source>
        <dbReference type="ARBA" id="ARBA00023002"/>
    </source>
</evidence>
<accession>A0A096PBE8</accession>
<evidence type="ECO:0000256" key="1">
    <source>
        <dbReference type="ARBA" id="ARBA00005591"/>
    </source>
</evidence>
<evidence type="ECO:0000256" key="5">
    <source>
        <dbReference type="ARBA" id="ARBA00030643"/>
    </source>
</evidence>
<sequence length="249" mass="27106">MQAIRNMFGGAGGERVPMKINPKHFILKTDVTTVPSGHASFVAATGCFWGSEKMFWRVPGVRATSVGYIAGKIEHPTYEEICGGRTGHAECVRVIYDPKIVSFADLLAMHWTSHDPTQGDGQGNDRGTQYRSGLYCSTDEQLKMARDSREAYQGALRAAGKNREITTEIKGPGDTFYFAEDYHQQYLAKPGSRKYCSAEPTGVPMPTAWLKANGGKFGPGFWAKYGPKPGCTIGVPDAQVSLDAALEAK</sequence>
<dbReference type="AlphaFoldDB" id="A0A096PBE8"/>
<dbReference type="InterPro" id="IPR050162">
    <property type="entry name" value="MsrA_MetSO_reductase"/>
</dbReference>
<comment type="catalytic activity">
    <reaction evidence="6">
        <text>L-methionyl-[protein] + [thioredoxin]-disulfide + H2O = L-methionyl-(S)-S-oxide-[protein] + [thioredoxin]-dithiol</text>
        <dbReference type="Rhea" id="RHEA:14217"/>
        <dbReference type="Rhea" id="RHEA-COMP:10698"/>
        <dbReference type="Rhea" id="RHEA-COMP:10700"/>
        <dbReference type="Rhea" id="RHEA-COMP:12313"/>
        <dbReference type="Rhea" id="RHEA-COMP:12315"/>
        <dbReference type="ChEBI" id="CHEBI:15377"/>
        <dbReference type="ChEBI" id="CHEBI:16044"/>
        <dbReference type="ChEBI" id="CHEBI:29950"/>
        <dbReference type="ChEBI" id="CHEBI:44120"/>
        <dbReference type="ChEBI" id="CHEBI:50058"/>
        <dbReference type="EC" id="1.8.4.11"/>
    </reaction>
</comment>
<reference evidence="10" key="1">
    <citation type="journal article" date="2006" name="Proc. Natl. Acad. Sci. U.S.A.">
        <title>Genome analysis of the smallest free-living eukaryote Ostreococcus tauri unveils many unique features.</title>
        <authorList>
            <person name="Derelle E."/>
            <person name="Ferraz C."/>
            <person name="Rombauts S."/>
            <person name="Rouze P."/>
            <person name="Worden A.Z."/>
            <person name="Robbens S."/>
            <person name="Partensky F."/>
            <person name="Degroeve S."/>
            <person name="Echeynie S."/>
            <person name="Cooke R."/>
            <person name="Saeys Y."/>
            <person name="Wuyts J."/>
            <person name="Jabbari K."/>
            <person name="Bowler C."/>
            <person name="Panaud O."/>
            <person name="Piegu B."/>
            <person name="Ball S.G."/>
            <person name="Ral J.-P."/>
            <person name="Bouget F.-Y."/>
            <person name="Piganeau G."/>
            <person name="De Baets B."/>
            <person name="Picard A."/>
            <person name="Delseny M."/>
            <person name="Demaille J."/>
            <person name="Van de Peer Y."/>
            <person name="Moreau H."/>
        </authorList>
    </citation>
    <scope>NUCLEOTIDE SEQUENCE [LARGE SCALE GENOMIC DNA]</scope>
    <source>
        <strain evidence="10">OTTH 0595 / CCAP 157/2 / RCC745</strain>
    </source>
</reference>
<keyword evidence="10" id="KW-1185">Reference proteome</keyword>
<dbReference type="GeneID" id="9837577"/>
<dbReference type="GO" id="GO:0008113">
    <property type="term" value="F:peptide-methionine (S)-S-oxide reductase activity"/>
    <property type="evidence" value="ECO:0007669"/>
    <property type="project" value="UniProtKB-EC"/>
</dbReference>
<dbReference type="EC" id="1.8.4.11" evidence="2"/>
<dbReference type="RefSeq" id="XP_022841285.1">
    <property type="nucleotide sequence ID" value="XM_022982504.1"/>
</dbReference>
<comment type="caution">
    <text evidence="9">The sequence shown here is derived from an EMBL/GenBank/DDBJ whole genome shotgun (WGS) entry which is preliminary data.</text>
</comment>
<comment type="similarity">
    <text evidence="1">Belongs to the MsrA Met sulfoxide reductase family.</text>
</comment>
<dbReference type="GO" id="GO:0005737">
    <property type="term" value="C:cytoplasm"/>
    <property type="evidence" value="ECO:0007669"/>
    <property type="project" value="TreeGrafter"/>
</dbReference>
<evidence type="ECO:0000256" key="2">
    <source>
        <dbReference type="ARBA" id="ARBA00012502"/>
    </source>
</evidence>
<dbReference type="PANTHER" id="PTHR42799">
    <property type="entry name" value="MITOCHONDRIAL PEPTIDE METHIONINE SULFOXIDE REDUCTASE"/>
    <property type="match status" value="1"/>
</dbReference>
<dbReference type="NCBIfam" id="TIGR00401">
    <property type="entry name" value="msrA"/>
    <property type="match status" value="1"/>
</dbReference>
<dbReference type="Pfam" id="PF01625">
    <property type="entry name" value="PMSR"/>
    <property type="match status" value="1"/>
</dbReference>
<keyword evidence="3" id="KW-0560">Oxidoreductase</keyword>
<dbReference type="InterPro" id="IPR036509">
    <property type="entry name" value="Met_Sox_Rdtase_MsrA_sf"/>
</dbReference>
<dbReference type="GO" id="GO:0034599">
    <property type="term" value="P:cellular response to oxidative stress"/>
    <property type="evidence" value="ECO:0007669"/>
    <property type="project" value="TreeGrafter"/>
</dbReference>
<name>A0A096PBE8_OSTTA</name>
<dbReference type="InParanoid" id="A0A096PBE8"/>
<evidence type="ECO:0000313" key="10">
    <source>
        <dbReference type="Proteomes" id="UP000009170"/>
    </source>
</evidence>
<dbReference type="Gene3D" id="3.30.1060.10">
    <property type="entry name" value="Peptide methionine sulphoxide reductase MsrA"/>
    <property type="match status" value="1"/>
</dbReference>
<dbReference type="SUPFAM" id="SSF55068">
    <property type="entry name" value="Peptide methionine sulfoxide reductase"/>
    <property type="match status" value="1"/>
</dbReference>
<organism evidence="9 10">
    <name type="scientific">Ostreococcus tauri</name>
    <name type="common">Marine green alga</name>
    <dbReference type="NCBI Taxonomy" id="70448"/>
    <lineage>
        <taxon>Eukaryota</taxon>
        <taxon>Viridiplantae</taxon>
        <taxon>Chlorophyta</taxon>
        <taxon>Mamiellophyceae</taxon>
        <taxon>Mamiellales</taxon>
        <taxon>Bathycoccaceae</taxon>
        <taxon>Ostreococcus</taxon>
    </lineage>
</organism>
<evidence type="ECO:0000256" key="6">
    <source>
        <dbReference type="ARBA" id="ARBA00047806"/>
    </source>
</evidence>
<dbReference type="FunCoup" id="A0A096PBE8">
    <property type="interactions" value="1490"/>
</dbReference>
<reference evidence="9 10" key="2">
    <citation type="journal article" date="2014" name="BMC Genomics">
        <title>An improved genome of the model marine alga Ostreococcus tauri unfolds by assessing Illumina de novo assemblies.</title>
        <authorList>
            <person name="Blanc-Mathieu R."/>
            <person name="Verhelst B."/>
            <person name="Derelle E."/>
            <person name="Rombauts S."/>
            <person name="Bouget F.Y."/>
            <person name="Carre I."/>
            <person name="Chateau A."/>
            <person name="Eyre-Walker A."/>
            <person name="Grimsley N."/>
            <person name="Moreau H."/>
            <person name="Piegu B."/>
            <person name="Rivals E."/>
            <person name="Schackwitz W."/>
            <person name="Van de Peer Y."/>
            <person name="Piganeau G."/>
        </authorList>
    </citation>
    <scope>NUCLEOTIDE SEQUENCE [LARGE SCALE GENOMIC DNA]</scope>
    <source>
        <strain evidence="10">OTTH 0595 / CCAP 157/2 / RCC745</strain>
    </source>
</reference>